<dbReference type="GO" id="GO:0005524">
    <property type="term" value="F:ATP binding"/>
    <property type="evidence" value="ECO:0007669"/>
    <property type="project" value="InterPro"/>
</dbReference>
<dbReference type="GO" id="GO:0016887">
    <property type="term" value="F:ATP hydrolysis activity"/>
    <property type="evidence" value="ECO:0007669"/>
    <property type="project" value="InterPro"/>
</dbReference>
<name>A0A5N5WIF6_9EURO</name>
<dbReference type="PANTHER" id="PTHR43394">
    <property type="entry name" value="ATP-DEPENDENT PERMEASE MDL1, MITOCHONDRIAL"/>
    <property type="match status" value="1"/>
</dbReference>
<sequence length="182" mass="20528">MNSLLARFYDPTSGQITINNQHIHTQPPQSHRRRLALVQQEPVLYQGSIRENVAMGLPNTTETTYIQIEQRQRVAIPRALIRDPEILLLDEAASALDTESERIVQIALGGASTSRKRRTVAVAHRLRTVRDADCIFVFQAGRIVDAGTHEELLERRGALFFEMCRSQNLTFGLLGYVVGYKS</sequence>
<dbReference type="InterPro" id="IPR003439">
    <property type="entry name" value="ABC_transporter-like_ATP-bd"/>
</dbReference>
<dbReference type="SUPFAM" id="SSF52540">
    <property type="entry name" value="P-loop containing nucleoside triphosphate hydrolases"/>
    <property type="match status" value="1"/>
</dbReference>
<evidence type="ECO:0000313" key="3">
    <source>
        <dbReference type="EMBL" id="KAB8067020.1"/>
    </source>
</evidence>
<dbReference type="AlphaFoldDB" id="A0A5N5WIF6"/>
<dbReference type="GO" id="GO:0005743">
    <property type="term" value="C:mitochondrial inner membrane"/>
    <property type="evidence" value="ECO:0007669"/>
    <property type="project" value="TreeGrafter"/>
</dbReference>
<evidence type="ECO:0000313" key="4">
    <source>
        <dbReference type="Proteomes" id="UP000326565"/>
    </source>
</evidence>
<proteinExistence type="predicted"/>
<evidence type="ECO:0000259" key="2">
    <source>
        <dbReference type="Pfam" id="PF00005"/>
    </source>
</evidence>
<dbReference type="EMBL" id="ML732707">
    <property type="protein sequence ID" value="KAB8067020.1"/>
    <property type="molecule type" value="Genomic_DNA"/>
</dbReference>
<reference evidence="3 4" key="1">
    <citation type="submission" date="2019-04" db="EMBL/GenBank/DDBJ databases">
        <title>Friends and foes A comparative genomics study of 23 Aspergillus species from section Flavi.</title>
        <authorList>
            <consortium name="DOE Joint Genome Institute"/>
            <person name="Kjaerbolling I."/>
            <person name="Vesth T."/>
            <person name="Frisvad J.C."/>
            <person name="Nybo J.L."/>
            <person name="Theobald S."/>
            <person name="Kildgaard S."/>
            <person name="Isbrandt T."/>
            <person name="Kuo A."/>
            <person name="Sato A."/>
            <person name="Lyhne E.K."/>
            <person name="Kogle M.E."/>
            <person name="Wiebenga A."/>
            <person name="Kun R.S."/>
            <person name="Lubbers R.J."/>
            <person name="Makela M.R."/>
            <person name="Barry K."/>
            <person name="Chovatia M."/>
            <person name="Clum A."/>
            <person name="Daum C."/>
            <person name="Haridas S."/>
            <person name="He G."/>
            <person name="LaButti K."/>
            <person name="Lipzen A."/>
            <person name="Mondo S."/>
            <person name="Riley R."/>
            <person name="Salamov A."/>
            <person name="Simmons B.A."/>
            <person name="Magnuson J.K."/>
            <person name="Henrissat B."/>
            <person name="Mortensen U.H."/>
            <person name="Larsen T.O."/>
            <person name="Devries R.P."/>
            <person name="Grigoriev I.V."/>
            <person name="Machida M."/>
            <person name="Baker S.E."/>
            <person name="Andersen M.R."/>
        </authorList>
    </citation>
    <scope>NUCLEOTIDE SEQUENCE [LARGE SCALE GENOMIC DNA]</scope>
    <source>
        <strain evidence="3 4">CBS 151.66</strain>
    </source>
</reference>
<dbReference type="OrthoDB" id="6500128at2759"/>
<dbReference type="GO" id="GO:0015421">
    <property type="term" value="F:ABC-type oligopeptide transporter activity"/>
    <property type="evidence" value="ECO:0007669"/>
    <property type="project" value="TreeGrafter"/>
</dbReference>
<protein>
    <recommendedName>
        <fullName evidence="1">ABC multidrug transporter MDR2</fullName>
    </recommendedName>
</protein>
<accession>A0A5N5WIF6</accession>
<evidence type="ECO:0000256" key="1">
    <source>
        <dbReference type="ARBA" id="ARBA00049740"/>
    </source>
</evidence>
<keyword evidence="3" id="KW-0378">Hydrolase</keyword>
<dbReference type="Proteomes" id="UP000326565">
    <property type="component" value="Unassembled WGS sequence"/>
</dbReference>
<feature type="domain" description="ABC transporter" evidence="2">
    <location>
        <begin position="4"/>
        <end position="59"/>
    </location>
</feature>
<dbReference type="PANTHER" id="PTHR43394:SF1">
    <property type="entry name" value="ATP-BINDING CASSETTE SUB-FAMILY B MEMBER 10, MITOCHONDRIAL"/>
    <property type="match status" value="1"/>
</dbReference>
<organism evidence="3 4">
    <name type="scientific">Aspergillus leporis</name>
    <dbReference type="NCBI Taxonomy" id="41062"/>
    <lineage>
        <taxon>Eukaryota</taxon>
        <taxon>Fungi</taxon>
        <taxon>Dikarya</taxon>
        <taxon>Ascomycota</taxon>
        <taxon>Pezizomycotina</taxon>
        <taxon>Eurotiomycetes</taxon>
        <taxon>Eurotiomycetidae</taxon>
        <taxon>Eurotiales</taxon>
        <taxon>Aspergillaceae</taxon>
        <taxon>Aspergillus</taxon>
        <taxon>Aspergillus subgen. Circumdati</taxon>
    </lineage>
</organism>
<dbReference type="InterPro" id="IPR027417">
    <property type="entry name" value="P-loop_NTPase"/>
</dbReference>
<keyword evidence="4" id="KW-1185">Reference proteome</keyword>
<dbReference type="Gene3D" id="3.40.50.300">
    <property type="entry name" value="P-loop containing nucleotide triphosphate hydrolases"/>
    <property type="match status" value="2"/>
</dbReference>
<dbReference type="InterPro" id="IPR039421">
    <property type="entry name" value="Type_1_exporter"/>
</dbReference>
<dbReference type="Pfam" id="PF00005">
    <property type="entry name" value="ABC_tran"/>
    <property type="match status" value="1"/>
</dbReference>
<dbReference type="GO" id="GO:0090374">
    <property type="term" value="P:oligopeptide export from mitochondrion"/>
    <property type="evidence" value="ECO:0007669"/>
    <property type="project" value="TreeGrafter"/>
</dbReference>
<gene>
    <name evidence="3" type="ORF">BDV29DRAFT_163931</name>
</gene>